<keyword evidence="5 8" id="KW-0472">Membrane</keyword>
<evidence type="ECO:0000256" key="9">
    <source>
        <dbReference type="SAM" id="SignalP"/>
    </source>
</evidence>
<reference evidence="11 12" key="1">
    <citation type="journal article" date="2014" name="Genome Announc.">
        <title>Draft genome sequence of the pathogenic fungus Scedosporium apiospermum.</title>
        <authorList>
            <person name="Vandeputte P."/>
            <person name="Ghamrawi S."/>
            <person name="Rechenmann M."/>
            <person name="Iltis A."/>
            <person name="Giraud S."/>
            <person name="Fleury M."/>
            <person name="Thornton C."/>
            <person name="Delhaes L."/>
            <person name="Meyer W."/>
            <person name="Papon N."/>
            <person name="Bouchara J.P."/>
        </authorList>
    </citation>
    <scope>NUCLEOTIDE SEQUENCE [LARGE SCALE GENOMIC DNA]</scope>
    <source>
        <strain evidence="11 12">IHEM 14462</strain>
    </source>
</reference>
<dbReference type="InterPro" id="IPR051836">
    <property type="entry name" value="Kremen_rcpt"/>
</dbReference>
<feature type="chain" id="PRO_5001775707" description="WSC domain-containing protein" evidence="9">
    <location>
        <begin position="28"/>
        <end position="345"/>
    </location>
</feature>
<evidence type="ECO:0000259" key="10">
    <source>
        <dbReference type="PROSITE" id="PS51212"/>
    </source>
</evidence>
<dbReference type="PANTHER" id="PTHR24269">
    <property type="entry name" value="KREMEN PROTEIN"/>
    <property type="match status" value="1"/>
</dbReference>
<feature type="compositionally biased region" description="Polar residues" evidence="7">
    <location>
        <begin position="316"/>
        <end position="336"/>
    </location>
</feature>
<dbReference type="AlphaFoldDB" id="A0A084GGZ8"/>
<evidence type="ECO:0000256" key="1">
    <source>
        <dbReference type="ARBA" id="ARBA00004167"/>
    </source>
</evidence>
<keyword evidence="6" id="KW-0325">Glycoprotein</keyword>
<sequence>MHCSRSNRTRLWGGLVCLLAHVSVSTAHLVARAQPAVSLPTDAPSPIQAADKASTTTFEEPRRLQLLKRAEIKDIDSYTHLGCWEDGSNHILASTYGFDNGMTPELCRNICSLQKCNMFGVENGYHCYCGNSIEPFANSATDDACTRTCWGAKDVICGGAGRMNVYSATVDFPAGKQFGTNGSGTSGATSTRRSSSSTSSPTQDADSDADAEESEDSSSGSSSRSRKGSSSSSKKGLSTGAIVGIVVAAVVVLCVVAALLYFRRRKRLAASGHPGPAPVAAATAAAGPEKTFANSAAQAPYFQPQPSPAPPYSTHAPVSTYPSHGPTGTQELQSSGVHEMDGSRR</sequence>
<feature type="transmembrane region" description="Helical" evidence="8">
    <location>
        <begin position="241"/>
        <end position="262"/>
    </location>
</feature>
<name>A0A084GGZ8_PSEDA</name>
<feature type="region of interest" description="Disordered" evidence="7">
    <location>
        <begin position="180"/>
        <end position="236"/>
    </location>
</feature>
<evidence type="ECO:0000256" key="5">
    <source>
        <dbReference type="ARBA" id="ARBA00023136"/>
    </source>
</evidence>
<comment type="caution">
    <text evidence="11">The sequence shown here is derived from an EMBL/GenBank/DDBJ whole genome shotgun (WGS) entry which is preliminary data.</text>
</comment>
<keyword evidence="3 9" id="KW-0732">Signal</keyword>
<dbReference type="Pfam" id="PF01822">
    <property type="entry name" value="WSC"/>
    <property type="match status" value="1"/>
</dbReference>
<dbReference type="HOGENOM" id="CLU_804496_0_0_1"/>
<feature type="region of interest" description="Disordered" evidence="7">
    <location>
        <begin position="295"/>
        <end position="345"/>
    </location>
</feature>
<evidence type="ECO:0000256" key="8">
    <source>
        <dbReference type="SAM" id="Phobius"/>
    </source>
</evidence>
<keyword evidence="4 8" id="KW-1133">Transmembrane helix</keyword>
<dbReference type="OMA" id="WHANNVE"/>
<evidence type="ECO:0000256" key="6">
    <source>
        <dbReference type="ARBA" id="ARBA00023180"/>
    </source>
</evidence>
<dbReference type="EMBL" id="JOWA01000022">
    <property type="protein sequence ID" value="KEZ46610.1"/>
    <property type="molecule type" value="Genomic_DNA"/>
</dbReference>
<dbReference type="GO" id="GO:0005886">
    <property type="term" value="C:plasma membrane"/>
    <property type="evidence" value="ECO:0007669"/>
    <property type="project" value="TreeGrafter"/>
</dbReference>
<dbReference type="PANTHER" id="PTHR24269:SF16">
    <property type="entry name" value="PROTEIN SLG1"/>
    <property type="match status" value="1"/>
</dbReference>
<feature type="compositionally biased region" description="Acidic residues" evidence="7">
    <location>
        <begin position="205"/>
        <end position="216"/>
    </location>
</feature>
<dbReference type="VEuPathDB" id="FungiDB:SAPIO_CDS0432"/>
<evidence type="ECO:0000256" key="7">
    <source>
        <dbReference type="SAM" id="MobiDB-lite"/>
    </source>
</evidence>
<proteinExistence type="predicted"/>
<comment type="subcellular location">
    <subcellularLocation>
        <location evidence="1">Membrane</location>
        <topology evidence="1">Single-pass membrane protein</topology>
    </subcellularLocation>
</comment>
<keyword evidence="12" id="KW-1185">Reference proteome</keyword>
<dbReference type="SMART" id="SM00321">
    <property type="entry name" value="WSC"/>
    <property type="match status" value="1"/>
</dbReference>
<keyword evidence="2 8" id="KW-0812">Transmembrane</keyword>
<evidence type="ECO:0000313" key="12">
    <source>
        <dbReference type="Proteomes" id="UP000028545"/>
    </source>
</evidence>
<evidence type="ECO:0000256" key="2">
    <source>
        <dbReference type="ARBA" id="ARBA00022692"/>
    </source>
</evidence>
<dbReference type="InterPro" id="IPR002889">
    <property type="entry name" value="WSC_carb-bd"/>
</dbReference>
<gene>
    <name evidence="11" type="ORF">SAPIO_CDS0432</name>
</gene>
<dbReference type="PROSITE" id="PS51212">
    <property type="entry name" value="WSC"/>
    <property type="match status" value="1"/>
</dbReference>
<feature type="signal peptide" evidence="9">
    <location>
        <begin position="1"/>
        <end position="27"/>
    </location>
</feature>
<dbReference type="Proteomes" id="UP000028545">
    <property type="component" value="Unassembled WGS sequence"/>
</dbReference>
<accession>A0A084GGZ8</accession>
<organism evidence="11 12">
    <name type="scientific">Pseudallescheria apiosperma</name>
    <name type="common">Scedosporium apiospermum</name>
    <dbReference type="NCBI Taxonomy" id="563466"/>
    <lineage>
        <taxon>Eukaryota</taxon>
        <taxon>Fungi</taxon>
        <taxon>Dikarya</taxon>
        <taxon>Ascomycota</taxon>
        <taxon>Pezizomycotina</taxon>
        <taxon>Sordariomycetes</taxon>
        <taxon>Hypocreomycetidae</taxon>
        <taxon>Microascales</taxon>
        <taxon>Microascaceae</taxon>
        <taxon>Scedosporium</taxon>
    </lineage>
</organism>
<protein>
    <recommendedName>
        <fullName evidence="10">WSC domain-containing protein</fullName>
    </recommendedName>
</protein>
<evidence type="ECO:0000313" key="11">
    <source>
        <dbReference type="EMBL" id="KEZ46610.1"/>
    </source>
</evidence>
<feature type="domain" description="WSC" evidence="10">
    <location>
        <begin position="77"/>
        <end position="169"/>
    </location>
</feature>
<dbReference type="RefSeq" id="XP_016646409.1">
    <property type="nucleotide sequence ID" value="XM_016783209.1"/>
</dbReference>
<dbReference type="GeneID" id="27718584"/>
<dbReference type="OrthoDB" id="5985073at2759"/>
<feature type="compositionally biased region" description="Low complexity" evidence="7">
    <location>
        <begin position="217"/>
        <end position="236"/>
    </location>
</feature>
<feature type="compositionally biased region" description="Low complexity" evidence="7">
    <location>
        <begin position="186"/>
        <end position="204"/>
    </location>
</feature>
<evidence type="ECO:0000256" key="3">
    <source>
        <dbReference type="ARBA" id="ARBA00022729"/>
    </source>
</evidence>
<evidence type="ECO:0000256" key="4">
    <source>
        <dbReference type="ARBA" id="ARBA00022989"/>
    </source>
</evidence>
<dbReference type="KEGG" id="sapo:SAPIO_CDS0432"/>